<dbReference type="InterPro" id="IPR011990">
    <property type="entry name" value="TPR-like_helical_dom_sf"/>
</dbReference>
<feature type="repeat" description="TPR" evidence="1">
    <location>
        <begin position="271"/>
        <end position="304"/>
    </location>
</feature>
<keyword evidence="1" id="KW-0802">TPR repeat</keyword>
<dbReference type="InterPro" id="IPR029044">
    <property type="entry name" value="Nucleotide-diphossugar_trans"/>
</dbReference>
<keyword evidence="3" id="KW-0808">Transferase</keyword>
<dbReference type="PROSITE" id="PS50005">
    <property type="entry name" value="TPR"/>
    <property type="match status" value="2"/>
</dbReference>
<dbReference type="EMBL" id="CP134050">
    <property type="protein sequence ID" value="WNC14462.1"/>
    <property type="molecule type" value="Genomic_DNA"/>
</dbReference>
<dbReference type="InterPro" id="IPR019734">
    <property type="entry name" value="TPR_rpt"/>
</dbReference>
<reference evidence="3 4" key="1">
    <citation type="submission" date="2023-09" db="EMBL/GenBank/DDBJ databases">
        <title>Complete Genome and Methylome dissection of Bacillus brevis NEB573 original source of BbsI restriction endonuclease.</title>
        <authorList>
            <person name="Fomenkov A."/>
            <person name="Roberts R.D."/>
        </authorList>
    </citation>
    <scope>NUCLEOTIDE SEQUENCE [LARGE SCALE GENOMIC DNA]</scope>
    <source>
        <strain evidence="3 4">NEB573</strain>
    </source>
</reference>
<evidence type="ECO:0000313" key="4">
    <source>
        <dbReference type="Proteomes" id="UP001256827"/>
    </source>
</evidence>
<dbReference type="Gene3D" id="1.25.40.10">
    <property type="entry name" value="Tetratricopeptide repeat domain"/>
    <property type="match status" value="1"/>
</dbReference>
<name>A0ABY9T3M6_BREBE</name>
<sequence>MDKISACLIVKNEEECIERCLSSLQGKVDEIIVVDTGSTDRTLEIMKAFEVNVYKFNWINDFSAARNYSLDKATGDWIFFIDADEELKTPDQKHLGELIHPYDSDIYVLKLLNLLGSEDNPSDVSRLNVMRIFRNLPENRFQGKIHEQVLFEGREVKIKQIEAEIIHHGYLEEVRNRKSKFERNVALLEKELKENPNDGFHWFNMGMEYLVDSDKRKALNCFQRSYELSNRSNAYFSRLLRNLAVCYLEESQIIEGHNICQEAITLYPDYTDIWYIKGLLLQSQSDYDQAIEMFEHALMLGDTIKYWSDHGTGSYKAIFKLGEIFLAQGKIEQGIAVYEMGAEAYPQVFAFYPELSKLYISRSEITKAAAILDQGSIYHPQLLPAAQRAKMIVAKLQSK</sequence>
<protein>
    <submittedName>
        <fullName evidence="3">Glycosyltransferase</fullName>
        <ecNumber evidence="3">2.4.-.-</ecNumber>
    </submittedName>
</protein>
<dbReference type="RefSeq" id="WP_310766573.1">
    <property type="nucleotide sequence ID" value="NZ_CP134050.1"/>
</dbReference>
<dbReference type="CDD" id="cd02511">
    <property type="entry name" value="Beta4Glucosyltransferase"/>
    <property type="match status" value="1"/>
</dbReference>
<evidence type="ECO:0000256" key="1">
    <source>
        <dbReference type="PROSITE-ProRule" id="PRU00339"/>
    </source>
</evidence>
<dbReference type="SUPFAM" id="SSF53448">
    <property type="entry name" value="Nucleotide-diphospho-sugar transferases"/>
    <property type="match status" value="1"/>
</dbReference>
<evidence type="ECO:0000313" key="3">
    <source>
        <dbReference type="EMBL" id="WNC14462.1"/>
    </source>
</evidence>
<dbReference type="Pfam" id="PF13181">
    <property type="entry name" value="TPR_8"/>
    <property type="match status" value="1"/>
</dbReference>
<dbReference type="SUPFAM" id="SSF48452">
    <property type="entry name" value="TPR-like"/>
    <property type="match status" value="2"/>
</dbReference>
<feature type="repeat" description="TPR" evidence="1">
    <location>
        <begin position="199"/>
        <end position="232"/>
    </location>
</feature>
<organism evidence="3 4">
    <name type="scientific">Brevibacillus brevis</name>
    <name type="common">Bacillus brevis</name>
    <dbReference type="NCBI Taxonomy" id="1393"/>
    <lineage>
        <taxon>Bacteria</taxon>
        <taxon>Bacillati</taxon>
        <taxon>Bacillota</taxon>
        <taxon>Bacilli</taxon>
        <taxon>Bacillales</taxon>
        <taxon>Paenibacillaceae</taxon>
        <taxon>Brevibacillus</taxon>
    </lineage>
</organism>
<evidence type="ECO:0000259" key="2">
    <source>
        <dbReference type="Pfam" id="PF00535"/>
    </source>
</evidence>
<dbReference type="SMART" id="SM00028">
    <property type="entry name" value="TPR"/>
    <property type="match status" value="4"/>
</dbReference>
<feature type="domain" description="Glycosyltransferase 2-like" evidence="2">
    <location>
        <begin position="5"/>
        <end position="110"/>
    </location>
</feature>
<dbReference type="PANTHER" id="PTHR43630">
    <property type="entry name" value="POLY-BETA-1,6-N-ACETYL-D-GLUCOSAMINE SYNTHASE"/>
    <property type="match status" value="1"/>
</dbReference>
<gene>
    <name evidence="3" type="ORF">RGB73_27995</name>
</gene>
<dbReference type="Pfam" id="PF00535">
    <property type="entry name" value="Glycos_transf_2"/>
    <property type="match status" value="1"/>
</dbReference>
<keyword evidence="3" id="KW-0328">Glycosyltransferase</keyword>
<dbReference type="PANTHER" id="PTHR43630:SF2">
    <property type="entry name" value="GLYCOSYLTRANSFERASE"/>
    <property type="match status" value="1"/>
</dbReference>
<keyword evidence="4" id="KW-1185">Reference proteome</keyword>
<dbReference type="Gene3D" id="3.90.550.10">
    <property type="entry name" value="Spore Coat Polysaccharide Biosynthesis Protein SpsA, Chain A"/>
    <property type="match status" value="1"/>
</dbReference>
<accession>A0ABY9T3M6</accession>
<proteinExistence type="predicted"/>
<dbReference type="Proteomes" id="UP001256827">
    <property type="component" value="Chromosome"/>
</dbReference>
<dbReference type="EC" id="2.4.-.-" evidence="3"/>
<dbReference type="GO" id="GO:0016757">
    <property type="term" value="F:glycosyltransferase activity"/>
    <property type="evidence" value="ECO:0007669"/>
    <property type="project" value="UniProtKB-KW"/>
</dbReference>
<dbReference type="InterPro" id="IPR001173">
    <property type="entry name" value="Glyco_trans_2-like"/>
</dbReference>